<dbReference type="InterPro" id="IPR018097">
    <property type="entry name" value="EGF_Ca-bd_CS"/>
</dbReference>
<dbReference type="EC" id="3.4.24.-" evidence="7"/>
<dbReference type="SUPFAM" id="SSF55486">
    <property type="entry name" value="Metalloproteases ('zincins'), catalytic domain"/>
    <property type="match status" value="1"/>
</dbReference>
<keyword evidence="8" id="KW-0472">Membrane</keyword>
<dbReference type="GO" id="GO:0005509">
    <property type="term" value="F:calcium ion binding"/>
    <property type="evidence" value="ECO:0007669"/>
    <property type="project" value="InterPro"/>
</dbReference>
<dbReference type="PANTHER" id="PTHR10127">
    <property type="entry name" value="DISCOIDIN, CUB, EGF, LAMININ , AND ZINC METALLOPROTEASE DOMAIN CONTAINING"/>
    <property type="match status" value="1"/>
</dbReference>
<gene>
    <name evidence="11" type="ORF">GSOID_T00027475001</name>
</gene>
<evidence type="ECO:0000259" key="9">
    <source>
        <dbReference type="PROSITE" id="PS50026"/>
    </source>
</evidence>
<evidence type="ECO:0000256" key="3">
    <source>
        <dbReference type="ARBA" id="ARBA00023049"/>
    </source>
</evidence>
<sequence>MKLSTVVISSVASQAALNRNPNGKEDIVYTPLQAEIFELNGLGSIPEILINRDSNEADELTPKILEKQFGSNFRAELDRQKENIKKNGKGFINGVTIDGAFGGQWRIIRDINGIWHVPMFFGEGEVWADKSRNIPFWGDQANVVMSGKDMIRKIQQEFERASCLTIDVFDDEAAVLSYFDSLDSDAMYDTANGAFIHPSFASTGTLSRLKAINGSGCWSYVGKVFGTNQEISFVDEWCAGGVEPGLHEMMHALGFHHEQSRYDRDSKIWIDENVCGNAGLFSALLYKAPRSAWPDMLNQWGREHDYTSIMHYESWVCSASGTGHTVDGSTNSADGKDWKRYGFLTNTGEYLPTESSLDKRFEMSDIAQINEIYNCNDRSNDHHFKTFMLYCDNNPELAYPVGWRCDGSCDCSDDSSDCSDESNCNIVQKSGTGGTLGGGVGSLATGDWINLDQLKAMSVGVRTDRDGTVGYPCSKYGYRIVDDGSGIKCECAPWAGNGSQWGADVDLTIEGNNCDSVNPDQCTNECSSVTGANCSLDNTKFNGVDCCTDTATEYNIVNGACVERNRCEDGTHSCMSEAYGGVCTWTTDVGYTCGCRRGYNGQGCSYRAFQENEGGCDSTWEDILVGVQVSEFPYYSTCRTNVAVCSDTGSQGHDCVATASCTMIEERYSKGLVGGTYTCTCPTGETGDGKLSGTGCSGDVCFNDPTLCPTLDNLGNTISTCVANADGTHACICPDTHTGDASVDGSCILKIDECVEGTHDCGANQICIDRESLFTCDCFVNFETYGFSKTGSYENGDLVCTDVDECSTLTMPCAQRNSVCTNQVPSECDVSQDVGQCTSFLNFFDPAYGQNCPINAFCNTHTCACSAGFVSTDMIMFLDQGSVTFTGIDCDTPEEYNNCAVTGDGTGCVDPFCDNQCSDAPCVDTGALSYNSELDGYARGYICDCRSIDMYGDGIGGCTAAACPANSSSIDTDSTDTVFHSNSFPSVVEDWACACDEGFILSESDLGDPKDPFCIPDPCVALACDTATSECSRISDTEAVCSCLSGFRAVNGETNVCEDIDECSEGAHNCPTVTTACVNNAGSFECGKPILSIFYTLYLFVLLLHIFILLNSLYIKNYKHKNIIVPDSSFKALFLYQFQLIYFYTLQKIYFHTKMFSSYIQIIYSAYGFFHY</sequence>
<feature type="binding site" evidence="6">
    <location>
        <position position="251"/>
    </location>
    <ligand>
        <name>Zn(2+)</name>
        <dbReference type="ChEBI" id="CHEBI:29105"/>
        <note>catalytic</note>
    </ligand>
</feature>
<evidence type="ECO:0000256" key="2">
    <source>
        <dbReference type="ARBA" id="ARBA00022833"/>
    </source>
</evidence>
<dbReference type="Pfam" id="PF07645">
    <property type="entry name" value="EGF_CA"/>
    <property type="match status" value="2"/>
</dbReference>
<dbReference type="SMART" id="SM00181">
    <property type="entry name" value="EGF"/>
    <property type="match status" value="5"/>
</dbReference>
<dbReference type="SMART" id="SM00235">
    <property type="entry name" value="ZnMc"/>
    <property type="match status" value="1"/>
</dbReference>
<keyword evidence="6 7" id="KW-0645">Protease</keyword>
<feature type="active site" evidence="6">
    <location>
        <position position="248"/>
    </location>
</feature>
<comment type="caution">
    <text evidence="5">Lacks conserved residue(s) required for the propagation of feature annotation.</text>
</comment>
<evidence type="ECO:0000259" key="10">
    <source>
        <dbReference type="PROSITE" id="PS51864"/>
    </source>
</evidence>
<evidence type="ECO:0000256" key="6">
    <source>
        <dbReference type="PROSITE-ProRule" id="PRU01211"/>
    </source>
</evidence>
<dbReference type="PROSITE" id="PS00022">
    <property type="entry name" value="EGF_1"/>
    <property type="match status" value="1"/>
</dbReference>
<proteinExistence type="predicted"/>
<dbReference type="InterPro" id="IPR000742">
    <property type="entry name" value="EGF"/>
</dbReference>
<name>E4YJI6_OIKDI</name>
<evidence type="ECO:0000256" key="5">
    <source>
        <dbReference type="PROSITE-ProRule" id="PRU00076"/>
    </source>
</evidence>
<feature type="transmembrane region" description="Helical" evidence="8">
    <location>
        <begin position="1093"/>
        <end position="1114"/>
    </location>
</feature>
<comment type="cofactor">
    <cofactor evidence="6 7">
        <name>Zn(2+)</name>
        <dbReference type="ChEBI" id="CHEBI:29105"/>
    </cofactor>
    <text evidence="6 7">Binds 1 zinc ion per subunit.</text>
</comment>
<dbReference type="PROSITE" id="PS50026">
    <property type="entry name" value="EGF_3"/>
    <property type="match status" value="1"/>
</dbReference>
<dbReference type="PRINTS" id="PR00480">
    <property type="entry name" value="ASTACIN"/>
</dbReference>
<feature type="disulfide bond" evidence="5">
    <location>
        <begin position="595"/>
        <end position="604"/>
    </location>
</feature>
<keyword evidence="5" id="KW-0245">EGF-like domain</keyword>
<dbReference type="Gene3D" id="2.10.25.10">
    <property type="entry name" value="Laminin"/>
    <property type="match status" value="1"/>
</dbReference>
<dbReference type="Proteomes" id="UP000011014">
    <property type="component" value="Unassembled WGS sequence"/>
</dbReference>
<dbReference type="PROSITE" id="PS51864">
    <property type="entry name" value="ASTACIN"/>
    <property type="match status" value="1"/>
</dbReference>
<dbReference type="InterPro" id="IPR001506">
    <property type="entry name" value="Peptidase_M12A"/>
</dbReference>
<feature type="domain" description="Peptidase M12A" evidence="10">
    <location>
        <begin position="127"/>
        <end position="376"/>
    </location>
</feature>
<organism evidence="11">
    <name type="scientific">Oikopleura dioica</name>
    <name type="common">Tunicate</name>
    <dbReference type="NCBI Taxonomy" id="34765"/>
    <lineage>
        <taxon>Eukaryota</taxon>
        <taxon>Metazoa</taxon>
        <taxon>Chordata</taxon>
        <taxon>Tunicata</taxon>
        <taxon>Appendicularia</taxon>
        <taxon>Copelata</taxon>
        <taxon>Oikopleuridae</taxon>
        <taxon>Oikopleura</taxon>
    </lineage>
</organism>
<dbReference type="InterPro" id="IPR006026">
    <property type="entry name" value="Peptidase_Metallo"/>
</dbReference>
<dbReference type="PROSITE" id="PS01187">
    <property type="entry name" value="EGF_CA"/>
    <property type="match status" value="1"/>
</dbReference>
<keyword evidence="8" id="KW-1133">Transmembrane helix</keyword>
<dbReference type="Gene3D" id="3.40.390.10">
    <property type="entry name" value="Collagenase (Catalytic Domain)"/>
    <property type="match status" value="1"/>
</dbReference>
<feature type="binding site" evidence="6">
    <location>
        <position position="257"/>
    </location>
    <ligand>
        <name>Zn(2+)</name>
        <dbReference type="ChEBI" id="CHEBI:29105"/>
        <note>catalytic</note>
    </ligand>
</feature>
<dbReference type="PROSITE" id="PS01186">
    <property type="entry name" value="EGF_2"/>
    <property type="match status" value="1"/>
</dbReference>
<reference evidence="11" key="1">
    <citation type="journal article" date="2010" name="Science">
        <title>Plasticity of animal genome architecture unmasked by rapid evolution of a pelagic tunicate.</title>
        <authorList>
            <person name="Denoeud F."/>
            <person name="Henriet S."/>
            <person name="Mungpakdee S."/>
            <person name="Aury J.M."/>
            <person name="Da Silva C."/>
            <person name="Brinkmann H."/>
            <person name="Mikhaleva J."/>
            <person name="Olsen L.C."/>
            <person name="Jubin C."/>
            <person name="Canestro C."/>
            <person name="Bouquet J.M."/>
            <person name="Danks G."/>
            <person name="Poulain J."/>
            <person name="Campsteijn C."/>
            <person name="Adamski M."/>
            <person name="Cross I."/>
            <person name="Yadetie F."/>
            <person name="Muffato M."/>
            <person name="Louis A."/>
            <person name="Butcher S."/>
            <person name="Tsagkogeorga G."/>
            <person name="Konrad A."/>
            <person name="Singh S."/>
            <person name="Jensen M.F."/>
            <person name="Cong E.H."/>
            <person name="Eikeseth-Otteraa H."/>
            <person name="Noel B."/>
            <person name="Anthouard V."/>
            <person name="Porcel B.M."/>
            <person name="Kachouri-Lafond R."/>
            <person name="Nishino A."/>
            <person name="Ugolini M."/>
            <person name="Chourrout P."/>
            <person name="Nishida H."/>
            <person name="Aasland R."/>
            <person name="Huzurbazar S."/>
            <person name="Westhof E."/>
            <person name="Delsuc F."/>
            <person name="Lehrach H."/>
            <person name="Reinhardt R."/>
            <person name="Weissenbach J."/>
            <person name="Roy S.W."/>
            <person name="Artiguenave F."/>
            <person name="Postlethwait J.H."/>
            <person name="Manak J.R."/>
            <person name="Thompson E.M."/>
            <person name="Jaillon O."/>
            <person name="Du Pasquier L."/>
            <person name="Boudinot P."/>
            <person name="Liberles D.A."/>
            <person name="Volff J.N."/>
            <person name="Philippe H."/>
            <person name="Lenhard B."/>
            <person name="Roest Crollius H."/>
            <person name="Wincker P."/>
            <person name="Chourrout D."/>
        </authorList>
    </citation>
    <scope>NUCLEOTIDE SEQUENCE [LARGE SCALE GENOMIC DNA]</scope>
</reference>
<feature type="binding site" evidence="6">
    <location>
        <position position="247"/>
    </location>
    <ligand>
        <name>Zn(2+)</name>
        <dbReference type="ChEBI" id="CHEBI:29105"/>
        <note>catalytic</note>
    </ligand>
</feature>
<keyword evidence="2 6" id="KW-0862">Zinc</keyword>
<evidence type="ECO:0000256" key="4">
    <source>
        <dbReference type="ARBA" id="ARBA00023157"/>
    </source>
</evidence>
<accession>E4YJI6</accession>
<dbReference type="Gene3D" id="2.90.20.10">
    <property type="entry name" value="Plasmodium vivax P25 domain"/>
    <property type="match status" value="1"/>
</dbReference>
<feature type="domain" description="EGF-like" evidence="9">
    <location>
        <begin position="563"/>
        <end position="605"/>
    </location>
</feature>
<dbReference type="GO" id="GO:0006508">
    <property type="term" value="P:proteolysis"/>
    <property type="evidence" value="ECO:0007669"/>
    <property type="project" value="UniProtKB-KW"/>
</dbReference>
<protein>
    <recommendedName>
        <fullName evidence="7">Metalloendopeptidase</fullName>
        <ecNumber evidence="7">3.4.24.-</ecNumber>
    </recommendedName>
</protein>
<evidence type="ECO:0000256" key="8">
    <source>
        <dbReference type="SAM" id="Phobius"/>
    </source>
</evidence>
<dbReference type="Pfam" id="PF01400">
    <property type="entry name" value="Astacin"/>
    <property type="match status" value="1"/>
</dbReference>
<keyword evidence="8" id="KW-0812">Transmembrane</keyword>
<dbReference type="AlphaFoldDB" id="E4YJI6"/>
<evidence type="ECO:0000256" key="1">
    <source>
        <dbReference type="ARBA" id="ARBA00022723"/>
    </source>
</evidence>
<keyword evidence="3 6" id="KW-0482">Metalloprotease</keyword>
<dbReference type="GO" id="GO:0008270">
    <property type="term" value="F:zinc ion binding"/>
    <property type="evidence" value="ECO:0007669"/>
    <property type="project" value="UniProtKB-UniRule"/>
</dbReference>
<keyword evidence="4 5" id="KW-1015">Disulfide bond</keyword>
<keyword evidence="6 7" id="KW-0378">Hydrolase</keyword>
<dbReference type="PANTHER" id="PTHR10127:SF802">
    <property type="entry name" value="ZINC METALLOPROTEINASE NAS-10"/>
    <property type="match status" value="1"/>
</dbReference>
<evidence type="ECO:0000256" key="7">
    <source>
        <dbReference type="RuleBase" id="RU361183"/>
    </source>
</evidence>
<dbReference type="EMBL" id="FN654657">
    <property type="protein sequence ID" value="CBY35647.1"/>
    <property type="molecule type" value="Genomic_DNA"/>
</dbReference>
<dbReference type="InterPro" id="IPR024079">
    <property type="entry name" value="MetalloPept_cat_dom_sf"/>
</dbReference>
<dbReference type="InterPro" id="IPR049883">
    <property type="entry name" value="NOTCH1_EGF-like"/>
</dbReference>
<dbReference type="GO" id="GO:0004222">
    <property type="term" value="F:metalloendopeptidase activity"/>
    <property type="evidence" value="ECO:0007669"/>
    <property type="project" value="UniProtKB-UniRule"/>
</dbReference>
<keyword evidence="1 6" id="KW-0479">Metal-binding</keyword>
<evidence type="ECO:0000313" key="11">
    <source>
        <dbReference type="EMBL" id="CBY35647.1"/>
    </source>
</evidence>